<dbReference type="EMBL" id="CP002542">
    <property type="protein sequence ID" value="AEA44364.1"/>
    <property type="molecule type" value="Genomic_DNA"/>
</dbReference>
<name>F2ICB8_FLUTR</name>
<dbReference type="AlphaFoldDB" id="F2ICB8"/>
<dbReference type="RefSeq" id="WP_013687134.1">
    <property type="nucleotide sequence ID" value="NC_015321.1"/>
</dbReference>
<dbReference type="Proteomes" id="UP000007463">
    <property type="component" value="Chromosome"/>
</dbReference>
<sequence>MNSTVINQLENYKAIEAVCVKNHSTWTDVKEFRGVFSRFALKVGQLDLISESSNSLSHHHTENLIKEIEQILNIHFDRFFDYLSQKNDELFQIYNRIRRNN</sequence>
<dbReference type="KEGG" id="fte:Fluta_2378"/>
<gene>
    <name evidence="1" type="ordered locus">Fluta_2378</name>
</gene>
<keyword evidence="2" id="KW-1185">Reference proteome</keyword>
<evidence type="ECO:0000313" key="1">
    <source>
        <dbReference type="EMBL" id="AEA44364.1"/>
    </source>
</evidence>
<evidence type="ECO:0000313" key="2">
    <source>
        <dbReference type="Proteomes" id="UP000007463"/>
    </source>
</evidence>
<dbReference type="HOGENOM" id="CLU_2287394_0_0_10"/>
<proteinExistence type="predicted"/>
<reference evidence="1 2" key="1">
    <citation type="journal article" date="2011" name="Stand. Genomic Sci.">
        <title>Complete genome sequence of the gliding freshwater bacterium Fluviicola taffensis type strain (RW262).</title>
        <authorList>
            <person name="Woyke T."/>
            <person name="Chertkov O."/>
            <person name="Lapidus A."/>
            <person name="Nolan M."/>
            <person name="Lucas S."/>
            <person name="Del Rio T.G."/>
            <person name="Tice H."/>
            <person name="Cheng J.F."/>
            <person name="Tapia R."/>
            <person name="Han C."/>
            <person name="Goodwin L."/>
            <person name="Pitluck S."/>
            <person name="Liolios K."/>
            <person name="Pagani I."/>
            <person name="Ivanova N."/>
            <person name="Huntemann M."/>
            <person name="Mavromatis K."/>
            <person name="Mikhailova N."/>
            <person name="Pati A."/>
            <person name="Chen A."/>
            <person name="Palaniappan K."/>
            <person name="Land M."/>
            <person name="Hauser L."/>
            <person name="Brambilla E.M."/>
            <person name="Rohde M."/>
            <person name="Mwirichia R."/>
            <person name="Sikorski J."/>
            <person name="Tindall B.J."/>
            <person name="Goker M."/>
            <person name="Bristow J."/>
            <person name="Eisen J.A."/>
            <person name="Markowitz V."/>
            <person name="Hugenholtz P."/>
            <person name="Klenk H.P."/>
            <person name="Kyrpides N.C."/>
        </authorList>
    </citation>
    <scope>NUCLEOTIDE SEQUENCE [LARGE SCALE GENOMIC DNA]</scope>
    <source>
        <strain evidence="2">DSM 16823 / RW262 / RW262</strain>
    </source>
</reference>
<dbReference type="OrthoDB" id="9553632at2"/>
<organism evidence="1 2">
    <name type="scientific">Fluviicola taffensis (strain DSM 16823 / NCIMB 13979 / RW262)</name>
    <dbReference type="NCBI Taxonomy" id="755732"/>
    <lineage>
        <taxon>Bacteria</taxon>
        <taxon>Pseudomonadati</taxon>
        <taxon>Bacteroidota</taxon>
        <taxon>Flavobacteriia</taxon>
        <taxon>Flavobacteriales</taxon>
        <taxon>Crocinitomicaceae</taxon>
        <taxon>Fluviicola</taxon>
    </lineage>
</organism>
<reference evidence="2" key="2">
    <citation type="submission" date="2011-02" db="EMBL/GenBank/DDBJ databases">
        <title>The complete genome of Fluviicola taffensis DSM 16823.</title>
        <authorList>
            <consortium name="US DOE Joint Genome Institute (JGI-PGF)"/>
            <person name="Lucas S."/>
            <person name="Copeland A."/>
            <person name="Lapidus A."/>
            <person name="Bruce D."/>
            <person name="Goodwin L."/>
            <person name="Pitluck S."/>
            <person name="Kyrpides N."/>
            <person name="Mavromatis K."/>
            <person name="Ivanova N."/>
            <person name="Mikhailova N."/>
            <person name="Pagani I."/>
            <person name="Chertkov O."/>
            <person name="Detter J.C."/>
            <person name="Han C."/>
            <person name="Tapia R."/>
            <person name="Land M."/>
            <person name="Hauser L."/>
            <person name="Markowitz V."/>
            <person name="Cheng J.-F."/>
            <person name="Hugenholtz P."/>
            <person name="Woyke T."/>
            <person name="Wu D."/>
            <person name="Tindall B."/>
            <person name="Pomrenke H.G."/>
            <person name="Brambilla E."/>
            <person name="Klenk H.-P."/>
            <person name="Eisen J.A."/>
        </authorList>
    </citation>
    <scope>NUCLEOTIDE SEQUENCE [LARGE SCALE GENOMIC DNA]</scope>
    <source>
        <strain evidence="2">DSM 16823 / RW262 / RW262</strain>
    </source>
</reference>
<protein>
    <submittedName>
        <fullName evidence="1">Uncharacterized protein</fullName>
    </submittedName>
</protein>
<accession>F2ICB8</accession>
<dbReference type="STRING" id="755732.Fluta_2378"/>